<dbReference type="Pfam" id="PF00403">
    <property type="entry name" value="HMA"/>
    <property type="match status" value="1"/>
</dbReference>
<dbReference type="InterPro" id="IPR006121">
    <property type="entry name" value="HMA_dom"/>
</dbReference>
<organism evidence="3 4">
    <name type="scientific">Kalanchoe fedtschenkoi</name>
    <name type="common">Lavender scallops</name>
    <name type="synonym">South American air plant</name>
    <dbReference type="NCBI Taxonomy" id="63787"/>
    <lineage>
        <taxon>Eukaryota</taxon>
        <taxon>Viridiplantae</taxon>
        <taxon>Streptophyta</taxon>
        <taxon>Embryophyta</taxon>
        <taxon>Tracheophyta</taxon>
        <taxon>Spermatophyta</taxon>
        <taxon>Magnoliopsida</taxon>
        <taxon>eudicotyledons</taxon>
        <taxon>Gunneridae</taxon>
        <taxon>Pentapetalae</taxon>
        <taxon>Saxifragales</taxon>
        <taxon>Crassulaceae</taxon>
        <taxon>Kalanchoe</taxon>
    </lineage>
</organism>
<evidence type="ECO:0000313" key="4">
    <source>
        <dbReference type="Proteomes" id="UP000594263"/>
    </source>
</evidence>
<dbReference type="PROSITE" id="PS50846">
    <property type="entry name" value="HMA_2"/>
    <property type="match status" value="1"/>
</dbReference>
<dbReference type="OMA" id="LNACNIM"/>
<dbReference type="CDD" id="cd00371">
    <property type="entry name" value="HMA"/>
    <property type="match status" value="1"/>
</dbReference>
<dbReference type="InterPro" id="IPR036163">
    <property type="entry name" value="HMA_dom_sf"/>
</dbReference>
<dbReference type="AlphaFoldDB" id="A0A7N0V6Z5"/>
<protein>
    <recommendedName>
        <fullName evidence="2">HMA domain-containing protein</fullName>
    </recommendedName>
</protein>
<accession>A0A7N0V6Z5</accession>
<dbReference type="Gramene" id="Kaladp0254s0007.1.v1.1">
    <property type="protein sequence ID" value="Kaladp0254s0007.1.v1.1"/>
    <property type="gene ID" value="Kaladp0254s0007.v1.1"/>
</dbReference>
<dbReference type="Gene3D" id="3.30.70.100">
    <property type="match status" value="1"/>
</dbReference>
<reference evidence="3" key="1">
    <citation type="submission" date="2021-01" db="UniProtKB">
        <authorList>
            <consortium name="EnsemblPlants"/>
        </authorList>
    </citation>
    <scope>IDENTIFICATION</scope>
</reference>
<dbReference type="GO" id="GO:0046872">
    <property type="term" value="F:metal ion binding"/>
    <property type="evidence" value="ECO:0007669"/>
    <property type="project" value="UniProtKB-KW"/>
</dbReference>
<dbReference type="PANTHER" id="PTHR22814:SF336">
    <property type="entry name" value="HEAVY METAL-ASSOCIATED ISOPRENYLATED PLANT PROTEIN 23"/>
    <property type="match status" value="1"/>
</dbReference>
<dbReference type="PANTHER" id="PTHR22814">
    <property type="entry name" value="COPPER TRANSPORT PROTEIN ATOX1-RELATED"/>
    <property type="match status" value="1"/>
</dbReference>
<sequence length="151" mass="16948">MGLSGTLDYLSDKLSDMKKPKKLKQITTVHFKVRMDCDGCEHKAKSALKSMKGVRSVVVDRKMQKVSITGIVDGPKLLKKFKDKTGMTCQLWPYVPFNMVANPYISQAYDKKAPANHVRKVDPSAPIKETTMDPTYLTIFSDEDPNSCSIM</sequence>
<evidence type="ECO:0000313" key="3">
    <source>
        <dbReference type="EnsemblPlants" id="Kaladp0254s0007.1.v1.1"/>
    </source>
</evidence>
<dbReference type="SUPFAM" id="SSF55008">
    <property type="entry name" value="HMA, heavy metal-associated domain"/>
    <property type="match status" value="1"/>
</dbReference>
<keyword evidence="1" id="KW-0479">Metal-binding</keyword>
<dbReference type="Proteomes" id="UP000594263">
    <property type="component" value="Unplaced"/>
</dbReference>
<keyword evidence="4" id="KW-1185">Reference proteome</keyword>
<proteinExistence type="predicted"/>
<evidence type="ECO:0000259" key="2">
    <source>
        <dbReference type="PROSITE" id="PS50846"/>
    </source>
</evidence>
<feature type="domain" description="HMA" evidence="2">
    <location>
        <begin position="26"/>
        <end position="90"/>
    </location>
</feature>
<evidence type="ECO:0000256" key="1">
    <source>
        <dbReference type="ARBA" id="ARBA00022723"/>
    </source>
</evidence>
<dbReference type="EnsemblPlants" id="Kaladp0254s0007.1.v1.1">
    <property type="protein sequence ID" value="Kaladp0254s0007.1.v1.1"/>
    <property type="gene ID" value="Kaladp0254s0007.v1.1"/>
</dbReference>
<name>A0A7N0V6Z5_KALFE</name>